<proteinExistence type="predicted"/>
<gene>
    <name evidence="2" type="ORF">JI435_403540</name>
</gene>
<dbReference type="EMBL" id="CP069025">
    <property type="protein sequence ID" value="QRC93285.1"/>
    <property type="molecule type" value="Genomic_DNA"/>
</dbReference>
<keyword evidence="1" id="KW-1133">Transmembrane helix</keyword>
<feature type="transmembrane region" description="Helical" evidence="1">
    <location>
        <begin position="27"/>
        <end position="48"/>
    </location>
</feature>
<accession>A0A7U2HVE1</accession>
<keyword evidence="3" id="KW-1185">Reference proteome</keyword>
<evidence type="ECO:0000313" key="2">
    <source>
        <dbReference type="EMBL" id="QRC93285.1"/>
    </source>
</evidence>
<evidence type="ECO:0000256" key="1">
    <source>
        <dbReference type="SAM" id="Phobius"/>
    </source>
</evidence>
<keyword evidence="1" id="KW-0812">Transmembrane</keyword>
<dbReference type="AlphaFoldDB" id="A0A7U2HVE1"/>
<organism evidence="2 3">
    <name type="scientific">Phaeosphaeria nodorum (strain SN15 / ATCC MYA-4574 / FGSC 10173)</name>
    <name type="common">Glume blotch fungus</name>
    <name type="synonym">Parastagonospora nodorum</name>
    <dbReference type="NCBI Taxonomy" id="321614"/>
    <lineage>
        <taxon>Eukaryota</taxon>
        <taxon>Fungi</taxon>
        <taxon>Dikarya</taxon>
        <taxon>Ascomycota</taxon>
        <taxon>Pezizomycotina</taxon>
        <taxon>Dothideomycetes</taxon>
        <taxon>Pleosporomycetidae</taxon>
        <taxon>Pleosporales</taxon>
        <taxon>Pleosporineae</taxon>
        <taxon>Phaeosphaeriaceae</taxon>
        <taxon>Parastagonospora</taxon>
    </lineage>
</organism>
<dbReference type="VEuPathDB" id="FungiDB:JI435_403540"/>
<dbReference type="Proteomes" id="UP000663193">
    <property type="component" value="Chromosome 3"/>
</dbReference>
<keyword evidence="1" id="KW-0472">Membrane</keyword>
<protein>
    <submittedName>
        <fullName evidence="2">Uncharacterized protein</fullName>
    </submittedName>
</protein>
<evidence type="ECO:0000313" key="3">
    <source>
        <dbReference type="Proteomes" id="UP000663193"/>
    </source>
</evidence>
<name>A0A7U2HVE1_PHANO</name>
<sequence>MLRRSTTLIPMMPFGARRLRRSGYTQNISLVAWDTFAAGRTLFSYLFLVSVHSFSL</sequence>
<reference evidence="3" key="1">
    <citation type="journal article" date="2021" name="BMC Genomics">
        <title>Chromosome-level genome assembly and manually-curated proteome of model necrotroph Parastagonospora nodorum Sn15 reveals a genome-wide trove of candidate effector homologs, and redundancy of virulence-related functions within an accessory chromosome.</title>
        <authorList>
            <person name="Bertazzoni S."/>
            <person name="Jones D.A.B."/>
            <person name="Phan H.T."/>
            <person name="Tan K.-C."/>
            <person name="Hane J.K."/>
        </authorList>
    </citation>
    <scope>NUCLEOTIDE SEQUENCE [LARGE SCALE GENOMIC DNA]</scope>
    <source>
        <strain evidence="3">SN15 / ATCC MYA-4574 / FGSC 10173)</strain>
    </source>
</reference>